<keyword evidence="1" id="KW-0175">Coiled coil</keyword>
<accession>A0A8S3KBA3</accession>
<organism evidence="2 3">
    <name type="scientific">Rotaria magnacalcarata</name>
    <dbReference type="NCBI Taxonomy" id="392030"/>
    <lineage>
        <taxon>Eukaryota</taxon>
        <taxon>Metazoa</taxon>
        <taxon>Spiralia</taxon>
        <taxon>Gnathifera</taxon>
        <taxon>Rotifera</taxon>
        <taxon>Eurotatoria</taxon>
        <taxon>Bdelloidea</taxon>
        <taxon>Philodinida</taxon>
        <taxon>Philodinidae</taxon>
        <taxon>Rotaria</taxon>
    </lineage>
</organism>
<name>A0A8S3KBA3_9BILA</name>
<evidence type="ECO:0000313" key="2">
    <source>
        <dbReference type="EMBL" id="CAF5229101.1"/>
    </source>
</evidence>
<dbReference type="Proteomes" id="UP000681720">
    <property type="component" value="Unassembled WGS sequence"/>
</dbReference>
<evidence type="ECO:0000256" key="1">
    <source>
        <dbReference type="SAM" id="Coils"/>
    </source>
</evidence>
<gene>
    <name evidence="2" type="ORF">GIL414_LOCUS88507</name>
</gene>
<comment type="caution">
    <text evidence="2">The sequence shown here is derived from an EMBL/GenBank/DDBJ whole genome shotgun (WGS) entry which is preliminary data.</text>
</comment>
<feature type="non-terminal residue" evidence="2">
    <location>
        <position position="1"/>
    </location>
</feature>
<evidence type="ECO:0000313" key="3">
    <source>
        <dbReference type="Proteomes" id="UP000681720"/>
    </source>
</evidence>
<protein>
    <submittedName>
        <fullName evidence="2">Uncharacterized protein</fullName>
    </submittedName>
</protein>
<dbReference type="AlphaFoldDB" id="A0A8S3KBA3"/>
<dbReference type="EMBL" id="CAJOBJ010386304">
    <property type="protein sequence ID" value="CAF5229101.1"/>
    <property type="molecule type" value="Genomic_DNA"/>
</dbReference>
<reference evidence="2" key="1">
    <citation type="submission" date="2021-02" db="EMBL/GenBank/DDBJ databases">
        <authorList>
            <person name="Nowell W R."/>
        </authorList>
    </citation>
    <scope>NUCLEOTIDE SEQUENCE</scope>
</reference>
<sequence>VLVPYLACKPFANNRNSKVNAICQNIQHTTDFTRFRTYNLGLLKLQKAYRSTIDVKKPVLKSLSNFCSSTKNKLLGSFRGVKNRVVGVVETTTDNAKEYYEAGLQRVNKLIEELKQEREKVVGT</sequence>
<proteinExistence type="predicted"/>
<feature type="coiled-coil region" evidence="1">
    <location>
        <begin position="97"/>
        <end position="124"/>
    </location>
</feature>